<dbReference type="STRING" id="657387.BH688_00675"/>
<dbReference type="InterPro" id="IPR013096">
    <property type="entry name" value="Cupin_2"/>
</dbReference>
<dbReference type="OrthoDB" id="9798709at2"/>
<dbReference type="EMBL" id="CP043420">
    <property type="protein sequence ID" value="QEL10455.1"/>
    <property type="molecule type" value="Genomic_DNA"/>
</dbReference>
<dbReference type="KEGG" id="kuy:FY550_04420"/>
<dbReference type="InterPro" id="IPR011051">
    <property type="entry name" value="RmlC_Cupin_sf"/>
</dbReference>
<dbReference type="AlphaFoldDB" id="A0A1S1NYE2"/>
<dbReference type="PANTHER" id="PTHR36440">
    <property type="entry name" value="PUTATIVE (AFU_ORTHOLOGUE AFUA_8G07350)-RELATED"/>
    <property type="match status" value="1"/>
</dbReference>
<dbReference type="PANTHER" id="PTHR36440:SF1">
    <property type="entry name" value="PUTATIVE (AFU_ORTHOLOGUE AFUA_8G07350)-RELATED"/>
    <property type="match status" value="1"/>
</dbReference>
<dbReference type="Proteomes" id="UP000322553">
    <property type="component" value="Chromosome"/>
</dbReference>
<dbReference type="SUPFAM" id="SSF51182">
    <property type="entry name" value="RmlC-like cupins"/>
    <property type="match status" value="1"/>
</dbReference>
<keyword evidence="2" id="KW-1185">Reference proteome</keyword>
<dbReference type="RefSeq" id="WP_070975968.1">
    <property type="nucleotide sequence ID" value="NZ_CP043420.1"/>
</dbReference>
<proteinExistence type="predicted"/>
<dbReference type="InterPro" id="IPR014710">
    <property type="entry name" value="RmlC-like_jellyroll"/>
</dbReference>
<evidence type="ECO:0000313" key="2">
    <source>
        <dbReference type="Proteomes" id="UP000322553"/>
    </source>
</evidence>
<reference evidence="1 2" key="1">
    <citation type="submission" date="2019-08" db="EMBL/GenBank/DDBJ databases">
        <title>Complete genome sequence of Kushneria sp. YCWA18, a halophilic phosphate-solubilizing bacterium isolated from Daqiao saltern in China.</title>
        <authorList>
            <person name="Du G.-X."/>
            <person name="Qu L.-Y."/>
        </authorList>
    </citation>
    <scope>NUCLEOTIDE SEQUENCE [LARGE SCALE GENOMIC DNA]</scope>
    <source>
        <strain evidence="1 2">YCWA18</strain>
    </source>
</reference>
<protein>
    <submittedName>
        <fullName evidence="1">Cupin domain-containing protein</fullName>
    </submittedName>
</protein>
<gene>
    <name evidence="1" type="ORF">FY550_04420</name>
</gene>
<sequence length="164" mass="18165">METITPNQVSKVEAGRDRYGRDDLMIWGVLPLAIKVSGQETNGQFMLFEHAGMDKGGPPRHVHYGQDEWFYIIRGVYVFEVGDARCQLGAGASLFAPREVPHGWACVSDEPGTLLTLITPVNTFEDFILETTRHASLPTREDIEHAFATHGMKLTGPPLELEAA</sequence>
<accession>A0A1S1NYE2</accession>
<dbReference type="InterPro" id="IPR053146">
    <property type="entry name" value="QDO-like"/>
</dbReference>
<name>A0A1S1NYE2_9GAMM</name>
<dbReference type="Pfam" id="PF07883">
    <property type="entry name" value="Cupin_2"/>
    <property type="match status" value="1"/>
</dbReference>
<dbReference type="Gene3D" id="2.60.120.10">
    <property type="entry name" value="Jelly Rolls"/>
    <property type="match status" value="1"/>
</dbReference>
<evidence type="ECO:0000313" key="1">
    <source>
        <dbReference type="EMBL" id="QEL10455.1"/>
    </source>
</evidence>
<organism evidence="1 2">
    <name type="scientific">Kushneria phosphatilytica</name>
    <dbReference type="NCBI Taxonomy" id="657387"/>
    <lineage>
        <taxon>Bacteria</taxon>
        <taxon>Pseudomonadati</taxon>
        <taxon>Pseudomonadota</taxon>
        <taxon>Gammaproteobacteria</taxon>
        <taxon>Oceanospirillales</taxon>
        <taxon>Halomonadaceae</taxon>
        <taxon>Kushneria</taxon>
    </lineage>
</organism>